<dbReference type="RefSeq" id="WP_084386275.1">
    <property type="nucleotide sequence ID" value="NZ_MEHT01000021.1"/>
</dbReference>
<dbReference type="InterPro" id="IPR027417">
    <property type="entry name" value="P-loop_NTPase"/>
</dbReference>
<dbReference type="InterPro" id="IPR003593">
    <property type="entry name" value="AAA+_ATPase"/>
</dbReference>
<dbReference type="Gene3D" id="1.10.8.60">
    <property type="match status" value="1"/>
</dbReference>
<dbReference type="CDD" id="cd19481">
    <property type="entry name" value="RecA-like_protease"/>
    <property type="match status" value="1"/>
</dbReference>
<dbReference type="PANTHER" id="PTHR23076:SF37">
    <property type="entry name" value="ATP-DEPENDENT ZINC METALLOPROTEASE FTSH 4, MITOCHONDRIAL"/>
    <property type="match status" value="1"/>
</dbReference>
<comment type="caution">
    <text evidence="3">The sequence shown here is derived from an EMBL/GenBank/DDBJ whole genome shotgun (WGS) entry which is preliminary data.</text>
</comment>
<keyword evidence="4" id="KW-1185">Reference proteome</keyword>
<dbReference type="Gene3D" id="3.40.50.300">
    <property type="entry name" value="P-loop containing nucleotide triphosphate hydrolases"/>
    <property type="match status" value="1"/>
</dbReference>
<organism evidence="3 4">
    <name type="scientific">Roseinatronobacter thiooxidans</name>
    <dbReference type="NCBI Taxonomy" id="121821"/>
    <lineage>
        <taxon>Bacteria</taxon>
        <taxon>Pseudomonadati</taxon>
        <taxon>Pseudomonadota</taxon>
        <taxon>Alphaproteobacteria</taxon>
        <taxon>Rhodobacterales</taxon>
        <taxon>Paracoccaceae</taxon>
        <taxon>Roseinatronobacter</taxon>
    </lineage>
</organism>
<dbReference type="SUPFAM" id="SSF140990">
    <property type="entry name" value="FtsH protease domain-like"/>
    <property type="match status" value="1"/>
</dbReference>
<feature type="domain" description="AAA+ ATPase" evidence="2">
    <location>
        <begin position="272"/>
        <end position="409"/>
    </location>
</feature>
<dbReference type="STRING" id="121821.GCA_001870675_01187"/>
<keyword evidence="1" id="KW-0547">Nucleotide-binding</keyword>
<dbReference type="GO" id="GO:0045037">
    <property type="term" value="P:protein import into chloroplast stroma"/>
    <property type="evidence" value="ECO:0007669"/>
    <property type="project" value="TreeGrafter"/>
</dbReference>
<dbReference type="SMART" id="SM00382">
    <property type="entry name" value="AAA"/>
    <property type="match status" value="1"/>
</dbReference>
<dbReference type="OrthoDB" id="9809379at2"/>
<keyword evidence="3" id="KW-0645">Protease</keyword>
<dbReference type="Pfam" id="PF00004">
    <property type="entry name" value="AAA"/>
    <property type="match status" value="1"/>
</dbReference>
<protein>
    <submittedName>
        <fullName evidence="3">ATP-dependent Zn protease</fullName>
    </submittedName>
</protein>
<dbReference type="GO" id="GO:0004222">
    <property type="term" value="F:metalloendopeptidase activity"/>
    <property type="evidence" value="ECO:0007669"/>
    <property type="project" value="InterPro"/>
</dbReference>
<sequence length="666" mass="71897">MTLPGLAIAGDYLSSEREMAQDIASLLENMDHPPTAPILTEITPDRACDALMILRLFKGHADVGAPHMLPAPGAITLIRAALPSDTIRLKTLFKMLNATLVPQGARCRTLVSRLNLIRLPGSEVSRAGDAQFREQVETALLNGDPVMLFTAGSSPICAELRSLIDVSVTIAPTDAPMLAAILAILHKTPVEVSALPHQGISGLGELQLARVFAAQTADAAIAQLHKLCQHAQYDSHITLDSVHGQREAKEAFVQLLQDMEDWRQGRIAWSEVTSSFLLFGPPGTGKTHLASALAGSAQLTFIKTSYSDCQKAGHQGDMLRELHAAADKACTNAPSVFFLDEIDSFHARTRPSSSNYILGVVNGLLTLLDKLNQTEGVIVIAATNHPETVDPAILRAGRFDQHIPVGPLDRAGVVSFLKQEVPAGLLRPSDLNRLSDQLSGQVGATLANLVRSARTKARRERTDLRTDHLIGAADALAPAPTPDLMHRVAVHEAGHLLIGHLCGLPHPRGAELNGNGGFVEMPKMEYLTSKRVDALITVDLAGRAAEMVMFGTACHGSGGNHHDSDLARATRRAMEAELSYGFGATLIWHPLPDDISRLSPELCARVEDRLQRARAYAQVLLQNHQANLERIAATLLQARRLNAAQIVTLLDNIDARHPKLHQDARL</sequence>
<dbReference type="EMBL" id="QKZQ01000020">
    <property type="protein sequence ID" value="PZX37964.1"/>
    <property type="molecule type" value="Genomic_DNA"/>
</dbReference>
<dbReference type="InterPro" id="IPR003959">
    <property type="entry name" value="ATPase_AAA_core"/>
</dbReference>
<gene>
    <name evidence="3" type="ORF">LY56_03165</name>
</gene>
<keyword evidence="3" id="KW-0378">Hydrolase</keyword>
<dbReference type="InterPro" id="IPR037219">
    <property type="entry name" value="Peptidase_M41-like"/>
</dbReference>
<accession>A0A2W7PNX8</accession>
<dbReference type="Proteomes" id="UP000249364">
    <property type="component" value="Unassembled WGS sequence"/>
</dbReference>
<keyword evidence="1" id="KW-0067">ATP-binding</keyword>
<proteinExistence type="inferred from homology"/>
<dbReference type="GO" id="GO:0016887">
    <property type="term" value="F:ATP hydrolysis activity"/>
    <property type="evidence" value="ECO:0007669"/>
    <property type="project" value="InterPro"/>
</dbReference>
<dbReference type="InterPro" id="IPR003960">
    <property type="entry name" value="ATPase_AAA_CS"/>
</dbReference>
<dbReference type="GO" id="GO:0005524">
    <property type="term" value="F:ATP binding"/>
    <property type="evidence" value="ECO:0007669"/>
    <property type="project" value="UniProtKB-KW"/>
</dbReference>
<evidence type="ECO:0000313" key="4">
    <source>
        <dbReference type="Proteomes" id="UP000249364"/>
    </source>
</evidence>
<evidence type="ECO:0000259" key="2">
    <source>
        <dbReference type="SMART" id="SM00382"/>
    </source>
</evidence>
<dbReference type="SUPFAM" id="SSF52540">
    <property type="entry name" value="P-loop containing nucleoside triphosphate hydrolases"/>
    <property type="match status" value="1"/>
</dbReference>
<dbReference type="PANTHER" id="PTHR23076">
    <property type="entry name" value="METALLOPROTEASE M41 FTSH"/>
    <property type="match status" value="1"/>
</dbReference>
<dbReference type="GO" id="GO:0004176">
    <property type="term" value="F:ATP-dependent peptidase activity"/>
    <property type="evidence" value="ECO:0007669"/>
    <property type="project" value="InterPro"/>
</dbReference>
<evidence type="ECO:0000256" key="1">
    <source>
        <dbReference type="RuleBase" id="RU003651"/>
    </source>
</evidence>
<comment type="similarity">
    <text evidence="1">Belongs to the AAA ATPase family.</text>
</comment>
<dbReference type="Gene3D" id="1.20.58.760">
    <property type="entry name" value="Peptidase M41"/>
    <property type="match status" value="1"/>
</dbReference>
<dbReference type="GO" id="GO:0006508">
    <property type="term" value="P:proteolysis"/>
    <property type="evidence" value="ECO:0007669"/>
    <property type="project" value="UniProtKB-KW"/>
</dbReference>
<dbReference type="AlphaFoldDB" id="A0A2W7PNX8"/>
<evidence type="ECO:0000313" key="3">
    <source>
        <dbReference type="EMBL" id="PZX37964.1"/>
    </source>
</evidence>
<reference evidence="3 4" key="1">
    <citation type="submission" date="2018-06" db="EMBL/GenBank/DDBJ databases">
        <title>Genomic Encyclopedia of Archaeal and Bacterial Type Strains, Phase II (KMG-II): from individual species to whole genera.</title>
        <authorList>
            <person name="Goeker M."/>
        </authorList>
    </citation>
    <scope>NUCLEOTIDE SEQUENCE [LARGE SCALE GENOMIC DNA]</scope>
    <source>
        <strain evidence="3 4">DSM 13087</strain>
    </source>
</reference>
<name>A0A2W7PNX8_9RHOB</name>
<dbReference type="PROSITE" id="PS00674">
    <property type="entry name" value="AAA"/>
    <property type="match status" value="1"/>
</dbReference>